<dbReference type="PANTHER" id="PTHR33392">
    <property type="entry name" value="POLYISOPRENYL-TEICHOIC ACID--PEPTIDOGLYCAN TEICHOIC ACID TRANSFERASE TAGU"/>
    <property type="match status" value="1"/>
</dbReference>
<evidence type="ECO:0000256" key="1">
    <source>
        <dbReference type="ARBA" id="ARBA00006068"/>
    </source>
</evidence>
<dbReference type="InterPro" id="IPR004474">
    <property type="entry name" value="LytR_CpsA_psr"/>
</dbReference>
<feature type="transmembrane region" description="Helical" evidence="3">
    <location>
        <begin position="84"/>
        <end position="105"/>
    </location>
</feature>
<accession>A0ABN2MUF3</accession>
<evidence type="ECO:0000313" key="6">
    <source>
        <dbReference type="Proteomes" id="UP001501746"/>
    </source>
</evidence>
<dbReference type="Pfam" id="PF03816">
    <property type="entry name" value="LytR_cpsA_psr"/>
    <property type="match status" value="1"/>
</dbReference>
<dbReference type="RefSeq" id="WP_157426821.1">
    <property type="nucleotide sequence ID" value="NZ_BAAANK010000007.1"/>
</dbReference>
<feature type="compositionally biased region" description="Acidic residues" evidence="2">
    <location>
        <begin position="37"/>
        <end position="53"/>
    </location>
</feature>
<keyword evidence="3" id="KW-0812">Transmembrane</keyword>
<dbReference type="EMBL" id="BAAANK010000007">
    <property type="protein sequence ID" value="GAA1839081.1"/>
    <property type="molecule type" value="Genomic_DNA"/>
</dbReference>
<dbReference type="PANTHER" id="PTHR33392:SF6">
    <property type="entry name" value="POLYISOPRENYL-TEICHOIC ACID--PEPTIDOGLYCAN TEICHOIC ACID TRANSFERASE TAGU"/>
    <property type="match status" value="1"/>
</dbReference>
<evidence type="ECO:0000256" key="2">
    <source>
        <dbReference type="SAM" id="MobiDB-lite"/>
    </source>
</evidence>
<dbReference type="InterPro" id="IPR050922">
    <property type="entry name" value="LytR/CpsA/Psr_CW_biosynth"/>
</dbReference>
<evidence type="ECO:0000259" key="4">
    <source>
        <dbReference type="Pfam" id="PF03816"/>
    </source>
</evidence>
<comment type="caution">
    <text evidence="5">The sequence shown here is derived from an EMBL/GenBank/DDBJ whole genome shotgun (WGS) entry which is preliminary data.</text>
</comment>
<evidence type="ECO:0000313" key="5">
    <source>
        <dbReference type="EMBL" id="GAA1839081.1"/>
    </source>
</evidence>
<keyword evidence="6" id="KW-1185">Reference proteome</keyword>
<dbReference type="Proteomes" id="UP001501746">
    <property type="component" value="Unassembled WGS sequence"/>
</dbReference>
<proteinExistence type="inferred from homology"/>
<dbReference type="NCBIfam" id="TIGR00350">
    <property type="entry name" value="lytR_cpsA_psr"/>
    <property type="match status" value="1"/>
</dbReference>
<feature type="compositionally biased region" description="Low complexity" evidence="2">
    <location>
        <begin position="441"/>
        <end position="461"/>
    </location>
</feature>
<feature type="region of interest" description="Disordered" evidence="2">
    <location>
        <begin position="412"/>
        <end position="486"/>
    </location>
</feature>
<keyword evidence="3" id="KW-1133">Transmembrane helix</keyword>
<keyword evidence="3" id="KW-0472">Membrane</keyword>
<sequence>MDDDGERPDSGDQGESMESPAPAGADEPSEAATGADEPTEAPAEADEPSEAVEPDLPPSAAPKPVPPRHGRMPRHGGWISGAKLAAAVVAVIAVSGVAVAAFAAADLVTTVASKPTLTLANESVLDGVPDIGAMEGGLNFLLVGSDKRPPDGAFGDPEEDSAVLNDVTMLVHISQDHSHVEVVSFPRDMLVAVPECPDPADPAGEPLSSLSSVKINTVLSYGGFGCVASTVEQLTGVTVPVGGIVEFYGVAALAEAVGGVEVCVAEAIADERTDIYLEPGMHTLTGMAALQFLRTRHGVGDGSDLGRISNQQVFLSALMRTVQSSGTLNDPVKLYGIAKAALSNMNLSSRLQNPTALISIARAVQDIDLSKIAFVQYPTVYTEDSTAVEPSESAAALNAALQADLPFAIDPNATTQSEFGTAPDPTIAPVEPVEPGDESEPTVPEDPAATDAAADPATPAEPAAPLPPDVTGQTAAEVRCSSANEG</sequence>
<feature type="domain" description="Cell envelope-related transcriptional attenuator" evidence="4">
    <location>
        <begin position="165"/>
        <end position="323"/>
    </location>
</feature>
<reference evidence="5 6" key="1">
    <citation type="journal article" date="2019" name="Int. J. Syst. Evol. Microbiol.">
        <title>The Global Catalogue of Microorganisms (GCM) 10K type strain sequencing project: providing services to taxonomists for standard genome sequencing and annotation.</title>
        <authorList>
            <consortium name="The Broad Institute Genomics Platform"/>
            <consortium name="The Broad Institute Genome Sequencing Center for Infectious Disease"/>
            <person name="Wu L."/>
            <person name="Ma J."/>
        </authorList>
    </citation>
    <scope>NUCLEOTIDE SEQUENCE [LARGE SCALE GENOMIC DNA]</scope>
    <source>
        <strain evidence="5 6">JCM 14323</strain>
    </source>
</reference>
<name>A0ABN2MUF3_9MICO</name>
<gene>
    <name evidence="5" type="ORF">GCM10009750_26240</name>
</gene>
<organism evidence="5 6">
    <name type="scientific">Agromyces salentinus</name>
    <dbReference type="NCBI Taxonomy" id="269421"/>
    <lineage>
        <taxon>Bacteria</taxon>
        <taxon>Bacillati</taxon>
        <taxon>Actinomycetota</taxon>
        <taxon>Actinomycetes</taxon>
        <taxon>Micrococcales</taxon>
        <taxon>Microbacteriaceae</taxon>
        <taxon>Agromyces</taxon>
    </lineage>
</organism>
<feature type="region of interest" description="Disordered" evidence="2">
    <location>
        <begin position="1"/>
        <end position="74"/>
    </location>
</feature>
<feature type="compositionally biased region" description="Pro residues" evidence="2">
    <location>
        <begin position="55"/>
        <end position="65"/>
    </location>
</feature>
<comment type="similarity">
    <text evidence="1">Belongs to the LytR/CpsA/Psr (LCP) family.</text>
</comment>
<evidence type="ECO:0000256" key="3">
    <source>
        <dbReference type="SAM" id="Phobius"/>
    </source>
</evidence>
<dbReference type="Gene3D" id="3.40.630.190">
    <property type="entry name" value="LCP protein"/>
    <property type="match status" value="1"/>
</dbReference>
<protein>
    <recommendedName>
        <fullName evidence="4">Cell envelope-related transcriptional attenuator domain-containing protein</fullName>
    </recommendedName>
</protein>